<dbReference type="PANTHER" id="PTHR47165:SF4">
    <property type="entry name" value="OS03G0429900 PROTEIN"/>
    <property type="match status" value="1"/>
</dbReference>
<dbReference type="SUPFAM" id="SSF50249">
    <property type="entry name" value="Nucleic acid-binding proteins"/>
    <property type="match status" value="1"/>
</dbReference>
<sequence length="249" mass="28052">MVAVDCGAKGWYYASCRNCYKKVDDRKNVYKCLECGHLGSKPPLKFRLNVIITNGTGCITVLLWNSEATTVLGKIAREVKDSEPDLDPTSYPKVFESIMEKKVLLKISIERKNISNVDPVYTVVKVSDDPAFIEMYSSQPSNPFEPEVSASNVVVSFGGVEVDFDLGGFAVVSLSKDSVSESNCGEGDGLETHQKKQLLWKGILAMEFSQVLVMSTDLKTRWRERHSVVAIPRERWTEYLQEIWHYHAM</sequence>
<evidence type="ECO:0000313" key="3">
    <source>
        <dbReference type="Proteomes" id="UP001341840"/>
    </source>
</evidence>
<proteinExistence type="predicted"/>
<dbReference type="InterPro" id="IPR013955">
    <property type="entry name" value="Rep_factor-A_C"/>
</dbReference>
<comment type="caution">
    <text evidence="2">The sequence shown here is derived from an EMBL/GenBank/DDBJ whole genome shotgun (WGS) entry which is preliminary data.</text>
</comment>
<protein>
    <recommendedName>
        <fullName evidence="1">Replication factor A C-terminal domain-containing protein</fullName>
    </recommendedName>
</protein>
<dbReference type="Pfam" id="PF08646">
    <property type="entry name" value="Rep_fac-A_C"/>
    <property type="match status" value="1"/>
</dbReference>
<name>A0ABU6YJZ8_9FABA</name>
<accession>A0ABU6YJZ8</accession>
<dbReference type="Proteomes" id="UP001341840">
    <property type="component" value="Unassembled WGS sequence"/>
</dbReference>
<dbReference type="Gene3D" id="2.40.50.140">
    <property type="entry name" value="Nucleic acid-binding proteins"/>
    <property type="match status" value="1"/>
</dbReference>
<gene>
    <name evidence="2" type="ORF">PIB30_066901</name>
</gene>
<dbReference type="PANTHER" id="PTHR47165">
    <property type="entry name" value="OS03G0429900 PROTEIN"/>
    <property type="match status" value="1"/>
</dbReference>
<feature type="domain" description="Replication factor A C-terminal" evidence="1">
    <location>
        <begin position="11"/>
        <end position="125"/>
    </location>
</feature>
<evidence type="ECO:0000259" key="1">
    <source>
        <dbReference type="Pfam" id="PF08646"/>
    </source>
</evidence>
<keyword evidence="3" id="KW-1185">Reference proteome</keyword>
<dbReference type="InterPro" id="IPR012340">
    <property type="entry name" value="NA-bd_OB-fold"/>
</dbReference>
<reference evidence="2 3" key="1">
    <citation type="journal article" date="2023" name="Plants (Basel)">
        <title>Bridging the Gap: Combining Genomics and Transcriptomics Approaches to Understand Stylosanthes scabra, an Orphan Legume from the Brazilian Caatinga.</title>
        <authorList>
            <person name="Ferreira-Neto J.R.C."/>
            <person name="da Silva M.D."/>
            <person name="Binneck E."/>
            <person name="de Melo N.F."/>
            <person name="da Silva R.H."/>
            <person name="de Melo A.L.T.M."/>
            <person name="Pandolfi V."/>
            <person name="Bustamante F.O."/>
            <person name="Brasileiro-Vidal A.C."/>
            <person name="Benko-Iseppon A.M."/>
        </authorList>
    </citation>
    <scope>NUCLEOTIDE SEQUENCE [LARGE SCALE GENOMIC DNA]</scope>
    <source>
        <tissue evidence="2">Leaves</tissue>
    </source>
</reference>
<evidence type="ECO:0000313" key="2">
    <source>
        <dbReference type="EMBL" id="MED6210732.1"/>
    </source>
</evidence>
<dbReference type="EMBL" id="JASCZI010242345">
    <property type="protein sequence ID" value="MED6210732.1"/>
    <property type="molecule type" value="Genomic_DNA"/>
</dbReference>
<organism evidence="2 3">
    <name type="scientific">Stylosanthes scabra</name>
    <dbReference type="NCBI Taxonomy" id="79078"/>
    <lineage>
        <taxon>Eukaryota</taxon>
        <taxon>Viridiplantae</taxon>
        <taxon>Streptophyta</taxon>
        <taxon>Embryophyta</taxon>
        <taxon>Tracheophyta</taxon>
        <taxon>Spermatophyta</taxon>
        <taxon>Magnoliopsida</taxon>
        <taxon>eudicotyledons</taxon>
        <taxon>Gunneridae</taxon>
        <taxon>Pentapetalae</taxon>
        <taxon>rosids</taxon>
        <taxon>fabids</taxon>
        <taxon>Fabales</taxon>
        <taxon>Fabaceae</taxon>
        <taxon>Papilionoideae</taxon>
        <taxon>50 kb inversion clade</taxon>
        <taxon>dalbergioids sensu lato</taxon>
        <taxon>Dalbergieae</taxon>
        <taxon>Pterocarpus clade</taxon>
        <taxon>Stylosanthes</taxon>
    </lineage>
</organism>